<organism evidence="1 2">
    <name type="scientific">Candidatus Nitrospira kreftii</name>
    <dbReference type="NCBI Taxonomy" id="2652173"/>
    <lineage>
        <taxon>Bacteria</taxon>
        <taxon>Pseudomonadati</taxon>
        <taxon>Nitrospirota</taxon>
        <taxon>Nitrospiria</taxon>
        <taxon>Nitrospirales</taxon>
        <taxon>Nitrospiraceae</taxon>
        <taxon>Nitrospira</taxon>
    </lineage>
</organism>
<protein>
    <submittedName>
        <fullName evidence="1">Uncharacterized protein</fullName>
    </submittedName>
</protein>
<name>A0A7S8IXX0_9BACT</name>
<reference evidence="1 2" key="1">
    <citation type="journal article" date="2020" name="ISME J.">
        <title>Enrichment and physiological characterization of a novel comammox Nitrospira indicates ammonium inhibition of complete nitrification.</title>
        <authorList>
            <person name="Sakoula D."/>
            <person name="Koch H."/>
            <person name="Frank J."/>
            <person name="Jetten M.S.M."/>
            <person name="van Kessel M.A.H.J."/>
            <person name="Lucker S."/>
        </authorList>
    </citation>
    <scope>NUCLEOTIDE SEQUENCE [LARGE SCALE GENOMIC DNA]</scope>
    <source>
        <strain evidence="1">Comreactor17</strain>
    </source>
</reference>
<evidence type="ECO:0000313" key="1">
    <source>
        <dbReference type="EMBL" id="QPD03422.1"/>
    </source>
</evidence>
<proteinExistence type="predicted"/>
<dbReference type="AlphaFoldDB" id="A0A7S8IXX0"/>
<sequence>MGGMIGLIPQLLTTLDQLNQTPLIRHILGCYCASKRLEVLTKSSRPNRFSHGHKGLEHTHAKLPDYIEVIQYCKGVDGPPSARQRDGSEFRFSSQ</sequence>
<accession>A0A7S8IXX0</accession>
<evidence type="ECO:0000313" key="2">
    <source>
        <dbReference type="Proteomes" id="UP000593737"/>
    </source>
</evidence>
<dbReference type="EMBL" id="CP047423">
    <property type="protein sequence ID" value="QPD03422.1"/>
    <property type="molecule type" value="Genomic_DNA"/>
</dbReference>
<dbReference type="KEGG" id="nkf:Nkreftii_001196"/>
<dbReference type="Proteomes" id="UP000593737">
    <property type="component" value="Chromosome"/>
</dbReference>
<gene>
    <name evidence="1" type="ORF">Nkreftii_001196</name>
</gene>